<evidence type="ECO:0000256" key="3">
    <source>
        <dbReference type="ARBA" id="ARBA00022692"/>
    </source>
</evidence>
<dbReference type="PRINTS" id="PR00259">
    <property type="entry name" value="TMFOUR"/>
</dbReference>
<keyword evidence="5 7" id="KW-0472">Membrane</keyword>
<evidence type="ECO:0000313" key="8">
    <source>
        <dbReference type="Proteomes" id="UP001652581"/>
    </source>
</evidence>
<dbReference type="Gene3D" id="1.10.1450.10">
    <property type="entry name" value="Tetraspanin"/>
    <property type="match status" value="1"/>
</dbReference>
<feature type="transmembrane region" description="Helical" evidence="7">
    <location>
        <begin position="103"/>
        <end position="125"/>
    </location>
</feature>
<comment type="similarity">
    <text evidence="2">Belongs to the tetraspanin (TM4SF) family.</text>
</comment>
<dbReference type="Proteomes" id="UP001652581">
    <property type="component" value="Chromosome 16"/>
</dbReference>
<dbReference type="InterPro" id="IPR018499">
    <property type="entry name" value="Tetraspanin/Peripherin"/>
</dbReference>
<gene>
    <name evidence="9" type="primary">TSPAN10</name>
</gene>
<evidence type="ECO:0000256" key="5">
    <source>
        <dbReference type="ARBA" id="ARBA00023136"/>
    </source>
</evidence>
<dbReference type="SUPFAM" id="SSF48652">
    <property type="entry name" value="Tetraspanin"/>
    <property type="match status" value="1"/>
</dbReference>
<keyword evidence="4 7" id="KW-1133">Transmembrane helix</keyword>
<evidence type="ECO:0000256" key="2">
    <source>
        <dbReference type="ARBA" id="ARBA00006840"/>
    </source>
</evidence>
<evidence type="ECO:0000256" key="1">
    <source>
        <dbReference type="ARBA" id="ARBA00004141"/>
    </source>
</evidence>
<evidence type="ECO:0000313" key="9">
    <source>
        <dbReference type="RefSeq" id="XP_072796194.1"/>
    </source>
</evidence>
<evidence type="ECO:0000256" key="6">
    <source>
        <dbReference type="SAM" id="MobiDB-lite"/>
    </source>
</evidence>
<dbReference type="GeneID" id="102542035"/>
<evidence type="ECO:0000256" key="4">
    <source>
        <dbReference type="ARBA" id="ARBA00022989"/>
    </source>
</evidence>
<evidence type="ECO:0000256" key="7">
    <source>
        <dbReference type="SAM" id="Phobius"/>
    </source>
</evidence>
<feature type="transmembrane region" description="Helical" evidence="7">
    <location>
        <begin position="60"/>
        <end position="83"/>
    </location>
</feature>
<dbReference type="PROSITE" id="PS00421">
    <property type="entry name" value="TM4_1"/>
    <property type="match status" value="1"/>
</dbReference>
<feature type="region of interest" description="Disordered" evidence="6">
    <location>
        <begin position="1"/>
        <end position="38"/>
    </location>
</feature>
<dbReference type="Pfam" id="PF00335">
    <property type="entry name" value="Tetraspanin"/>
    <property type="match status" value="1"/>
</dbReference>
<protein>
    <submittedName>
        <fullName evidence="9">Tetraspanin-10 isoform X2</fullName>
    </submittedName>
</protein>
<organism evidence="8 9">
    <name type="scientific">Vicugna pacos</name>
    <name type="common">Alpaca</name>
    <name type="synonym">Lama pacos</name>
    <dbReference type="NCBI Taxonomy" id="30538"/>
    <lineage>
        <taxon>Eukaryota</taxon>
        <taxon>Metazoa</taxon>
        <taxon>Chordata</taxon>
        <taxon>Craniata</taxon>
        <taxon>Vertebrata</taxon>
        <taxon>Euteleostomi</taxon>
        <taxon>Mammalia</taxon>
        <taxon>Eutheria</taxon>
        <taxon>Laurasiatheria</taxon>
        <taxon>Artiodactyla</taxon>
        <taxon>Tylopoda</taxon>
        <taxon>Camelidae</taxon>
        <taxon>Vicugna</taxon>
    </lineage>
</organism>
<feature type="compositionally biased region" description="Basic and acidic residues" evidence="6">
    <location>
        <begin position="1"/>
        <end position="21"/>
    </location>
</feature>
<accession>A0ABM5BIF7</accession>
<dbReference type="PANTHER" id="PTHR19282:SF550">
    <property type="entry name" value="TETRASPANIN-10"/>
    <property type="match status" value="1"/>
</dbReference>
<dbReference type="InterPro" id="IPR018503">
    <property type="entry name" value="Tetraspanin_CS"/>
</dbReference>
<feature type="transmembrane region" description="Helical" evidence="7">
    <location>
        <begin position="137"/>
        <end position="157"/>
    </location>
</feature>
<keyword evidence="8" id="KW-1185">Reference proteome</keyword>
<name>A0ABM5BIF7_VICPA</name>
<keyword evidence="3 7" id="KW-0812">Transmembrane</keyword>
<proteinExistence type="inferred from homology"/>
<dbReference type="PANTHER" id="PTHR19282">
    <property type="entry name" value="TETRASPANIN"/>
    <property type="match status" value="1"/>
</dbReference>
<comment type="subcellular location">
    <subcellularLocation>
        <location evidence="1">Membrane</location>
        <topology evidence="1">Multi-pass membrane protein</topology>
    </subcellularLocation>
</comment>
<dbReference type="InterPro" id="IPR008952">
    <property type="entry name" value="Tetraspanin_EC2_sf"/>
</dbReference>
<sequence>MDEGEKRPLLSQDARDQEPARTRSSPLTPIPPGPAPWEDQARGEGLGGVLAHSLPCLKGLIFLSNFLFSLLSLLALAVGLWGLAVKGSLRTRWGGPLPADPMLGLVLGGLAVSVVSLAGCLGALCENTFLLRCFSGGVLAFLVLEAMAGALLVALWGRLQDGLEHILRVAITHYQDSPDLCFLIDQVQLGLQCCGAASYQDWQRNLPAAFLPPAASTPGKMEPPSTTSVVSGCWAWTRTRPREWCTCRAVAPHSASGCAATSGPRANMPSWLWWSRGQSSCWPSSWCGPWLSTRGQLGGRARPLDPQARYPTLCQMGPRLTGGWDERPGHWNGVWGCRPPCPSRGRCQSKLPGH</sequence>
<dbReference type="RefSeq" id="XP_072796194.1">
    <property type="nucleotide sequence ID" value="XM_072940093.1"/>
</dbReference>
<reference evidence="9" key="1">
    <citation type="submission" date="2025-08" db="UniProtKB">
        <authorList>
            <consortium name="RefSeq"/>
        </authorList>
    </citation>
    <scope>IDENTIFICATION</scope>
</reference>